<evidence type="ECO:0000256" key="2">
    <source>
        <dbReference type="ARBA" id="ARBA00022741"/>
    </source>
</evidence>
<dbReference type="InterPro" id="IPR008988">
    <property type="entry name" value="Transcriptional_repressor_C"/>
</dbReference>
<dbReference type="PROSITE" id="PS51733">
    <property type="entry name" value="BPL_LPL_CATALYTIC"/>
    <property type="match status" value="1"/>
</dbReference>
<keyword evidence="4 6" id="KW-0092">Biotin</keyword>
<dbReference type="InterPro" id="IPR004408">
    <property type="entry name" value="Biotin_CoA_COase_ligase"/>
</dbReference>
<evidence type="ECO:0000256" key="3">
    <source>
        <dbReference type="ARBA" id="ARBA00022840"/>
    </source>
</evidence>
<keyword evidence="1 6" id="KW-0436">Ligase</keyword>
<dbReference type="InterPro" id="IPR003142">
    <property type="entry name" value="BPL_C"/>
</dbReference>
<organism evidence="8 9">
    <name type="scientific">Neptunomonas phycophila</name>
    <dbReference type="NCBI Taxonomy" id="1572645"/>
    <lineage>
        <taxon>Bacteria</taxon>
        <taxon>Pseudomonadati</taxon>
        <taxon>Pseudomonadota</taxon>
        <taxon>Gammaproteobacteria</taxon>
        <taxon>Oceanospirillales</taxon>
        <taxon>Oceanospirillaceae</taxon>
        <taxon>Neptunomonas</taxon>
    </lineage>
</organism>
<dbReference type="InterPro" id="IPR036390">
    <property type="entry name" value="WH_DNA-bd_sf"/>
</dbReference>
<dbReference type="SUPFAM" id="SSF46785">
    <property type="entry name" value="Winged helix' DNA-binding domain"/>
    <property type="match status" value="1"/>
</dbReference>
<dbReference type="AlphaFoldDB" id="A0AAW7XFI7"/>
<dbReference type="GO" id="GO:0005737">
    <property type="term" value="C:cytoplasm"/>
    <property type="evidence" value="ECO:0007669"/>
    <property type="project" value="TreeGrafter"/>
</dbReference>
<dbReference type="Pfam" id="PF02237">
    <property type="entry name" value="BPL_C"/>
    <property type="match status" value="1"/>
</dbReference>
<dbReference type="NCBIfam" id="TIGR00121">
    <property type="entry name" value="birA_ligase"/>
    <property type="match status" value="1"/>
</dbReference>
<comment type="function">
    <text evidence="6">Acts both as a biotin--[acetyl-CoA-carboxylase] ligase and a biotin-operon repressor. In the presence of ATP, BirA activates biotin to form the BirA-biotinyl-5'-adenylate (BirA-bio-5'-AMP or holoBirA) complex. HoloBirA can either transfer the biotinyl moiety to the biotin carboxyl carrier protein (BCCP) subunit of acetyl-CoA carboxylase, or bind to the biotin operator site and inhibit transcription of the operon.</text>
</comment>
<dbReference type="Proteomes" id="UP001169862">
    <property type="component" value="Unassembled WGS sequence"/>
</dbReference>
<dbReference type="CDD" id="cd16442">
    <property type="entry name" value="BPL"/>
    <property type="match status" value="1"/>
</dbReference>
<keyword evidence="6" id="KW-0238">DNA-binding</keyword>
<dbReference type="GO" id="GO:0005524">
    <property type="term" value="F:ATP binding"/>
    <property type="evidence" value="ECO:0007669"/>
    <property type="project" value="UniProtKB-UniRule"/>
</dbReference>
<comment type="caution">
    <text evidence="6">Lacks conserved residue(s) required for the propagation of feature annotation.</text>
</comment>
<dbReference type="EC" id="6.3.4.15" evidence="6"/>
<feature type="binding site" evidence="6">
    <location>
        <begin position="92"/>
        <end position="94"/>
    </location>
    <ligand>
        <name>biotin</name>
        <dbReference type="ChEBI" id="CHEBI:57586"/>
    </ligand>
</feature>
<dbReference type="RefSeq" id="WP_277252034.1">
    <property type="nucleotide sequence ID" value="NZ_CAXHZV010000003.1"/>
</dbReference>
<dbReference type="GO" id="GO:0003677">
    <property type="term" value="F:DNA binding"/>
    <property type="evidence" value="ECO:0007669"/>
    <property type="project" value="UniProtKB-UniRule"/>
</dbReference>
<feature type="binding site" evidence="6">
    <location>
        <position position="187"/>
    </location>
    <ligand>
        <name>biotin</name>
        <dbReference type="ChEBI" id="CHEBI:57586"/>
    </ligand>
</feature>
<keyword evidence="6" id="KW-0804">Transcription</keyword>
<keyword evidence="2 6" id="KW-0547">Nucleotide-binding</keyword>
<dbReference type="InterPro" id="IPR045864">
    <property type="entry name" value="aa-tRNA-synth_II/BPL/LPL"/>
</dbReference>
<comment type="caution">
    <text evidence="8">The sequence shown here is derived from an EMBL/GenBank/DDBJ whole genome shotgun (WGS) entry which is preliminary data.</text>
</comment>
<feature type="DNA-binding region" description="H-T-H motif" evidence="6">
    <location>
        <begin position="19"/>
        <end position="38"/>
    </location>
</feature>
<dbReference type="NCBIfam" id="NF008847">
    <property type="entry name" value="PRK11886.1-2"/>
    <property type="match status" value="1"/>
</dbReference>
<keyword evidence="6" id="KW-0678">Repressor</keyword>
<reference evidence="8" key="1">
    <citation type="submission" date="2023-07" db="EMBL/GenBank/DDBJ databases">
        <title>Genome content predicts the carbon catabolic preferences of heterotrophic bacteria.</title>
        <authorList>
            <person name="Gralka M."/>
        </authorList>
    </citation>
    <scope>NUCLEOTIDE SEQUENCE</scope>
    <source>
        <strain evidence="8">I2M16</strain>
    </source>
</reference>
<comment type="similarity">
    <text evidence="6">Belongs to the biotin--protein ligase family.</text>
</comment>
<evidence type="ECO:0000256" key="5">
    <source>
        <dbReference type="ARBA" id="ARBA00047846"/>
    </source>
</evidence>
<dbReference type="GO" id="GO:0004077">
    <property type="term" value="F:biotin--[biotin carboxyl-carrier protein] ligase activity"/>
    <property type="evidence" value="ECO:0007669"/>
    <property type="project" value="UniProtKB-UniRule"/>
</dbReference>
<dbReference type="InterPro" id="IPR036388">
    <property type="entry name" value="WH-like_DNA-bd_sf"/>
</dbReference>
<sequence length="327" mass="35821">MVIDERLLAALSDGQFHSGQELGQHLGISRSAIWKQMKNLESLGVEIYSIRGRGYRVPGGLELLCEERIVSDCSDLVARHLRNITVQRVVDSTNTLAMRDMQQGLADAHLYLAEYQTAGKGRRGRQWVSPFARNLYFSLVWNFSHGAAALEGLSLVVGLALQQALTAMGLSGIELKWPNDLLVDSKKLAGILLEMQGDASGECQVVIGVGINVTMSDEASEGIDQPWVDLSSLSQTPISRNQLMATVLNHLIPMLEQFKVDGFAAFQDAWHACHAYQQQSVRIISGHREVVGECQGVDAQGALIIHHSDGVEHFHAGEVSVRAYHAS</sequence>
<evidence type="ECO:0000259" key="7">
    <source>
        <dbReference type="PROSITE" id="PS51733"/>
    </source>
</evidence>
<accession>A0AAW7XFI7</accession>
<evidence type="ECO:0000313" key="8">
    <source>
        <dbReference type="EMBL" id="MDO6453029.1"/>
    </source>
</evidence>
<evidence type="ECO:0000256" key="4">
    <source>
        <dbReference type="ARBA" id="ARBA00023267"/>
    </source>
</evidence>
<dbReference type="SUPFAM" id="SSF55681">
    <property type="entry name" value="Class II aaRS and biotin synthetases"/>
    <property type="match status" value="1"/>
</dbReference>
<protein>
    <recommendedName>
        <fullName evidence="6">Bifunctional ligase/repressor BirA</fullName>
    </recommendedName>
    <alternativeName>
        <fullName evidence="6">Biotin operon repressor</fullName>
    </alternativeName>
    <alternativeName>
        <fullName evidence="6">Biotin--[acetyl-CoA-carboxylase] ligase</fullName>
        <ecNumber evidence="6">6.3.4.15</ecNumber>
    </alternativeName>
    <alternativeName>
        <fullName evidence="6">Biotin--protein ligase</fullName>
    </alternativeName>
    <alternativeName>
        <fullName evidence="6">Biotin-[acetyl-CoA carboxylase] synthetase</fullName>
    </alternativeName>
</protein>
<gene>
    <name evidence="6 8" type="primary">birA</name>
    <name evidence="8" type="ORF">Q4490_05590</name>
</gene>
<dbReference type="InterPro" id="IPR013196">
    <property type="entry name" value="HTH_11"/>
</dbReference>
<feature type="domain" description="BPL/LPL catalytic" evidence="7">
    <location>
        <begin position="69"/>
        <end position="259"/>
    </location>
</feature>
<dbReference type="PANTHER" id="PTHR12835">
    <property type="entry name" value="BIOTIN PROTEIN LIGASE"/>
    <property type="match status" value="1"/>
</dbReference>
<evidence type="ECO:0000256" key="6">
    <source>
        <dbReference type="HAMAP-Rule" id="MF_00978"/>
    </source>
</evidence>
<dbReference type="Gene3D" id="2.30.30.100">
    <property type="match status" value="1"/>
</dbReference>
<dbReference type="Pfam" id="PF08279">
    <property type="entry name" value="HTH_11"/>
    <property type="match status" value="1"/>
</dbReference>
<dbReference type="SUPFAM" id="SSF50037">
    <property type="entry name" value="C-terminal domain of transcriptional repressors"/>
    <property type="match status" value="1"/>
</dbReference>
<keyword evidence="6" id="KW-0805">Transcription regulation</keyword>
<dbReference type="Gene3D" id="3.30.930.10">
    <property type="entry name" value="Bira Bifunctional Protein, Domain 2"/>
    <property type="match status" value="1"/>
</dbReference>
<dbReference type="GO" id="GO:0006355">
    <property type="term" value="P:regulation of DNA-templated transcription"/>
    <property type="evidence" value="ECO:0007669"/>
    <property type="project" value="UniProtKB-UniRule"/>
</dbReference>
<evidence type="ECO:0000313" key="9">
    <source>
        <dbReference type="Proteomes" id="UP001169862"/>
    </source>
</evidence>
<comment type="catalytic activity">
    <reaction evidence="5 6">
        <text>biotin + L-lysyl-[protein] + ATP = N(6)-biotinyl-L-lysyl-[protein] + AMP + diphosphate + H(+)</text>
        <dbReference type="Rhea" id="RHEA:11756"/>
        <dbReference type="Rhea" id="RHEA-COMP:9752"/>
        <dbReference type="Rhea" id="RHEA-COMP:10505"/>
        <dbReference type="ChEBI" id="CHEBI:15378"/>
        <dbReference type="ChEBI" id="CHEBI:29969"/>
        <dbReference type="ChEBI" id="CHEBI:30616"/>
        <dbReference type="ChEBI" id="CHEBI:33019"/>
        <dbReference type="ChEBI" id="CHEBI:57586"/>
        <dbReference type="ChEBI" id="CHEBI:83144"/>
        <dbReference type="ChEBI" id="CHEBI:456215"/>
        <dbReference type="EC" id="6.3.4.15"/>
    </reaction>
</comment>
<name>A0AAW7XFI7_9GAMM</name>
<keyword evidence="3 6" id="KW-0067">ATP-binding</keyword>
<dbReference type="InterPro" id="IPR004143">
    <property type="entry name" value="BPL_LPL_catalytic"/>
</dbReference>
<dbReference type="Pfam" id="PF03099">
    <property type="entry name" value="BPL_LplA_LipB"/>
    <property type="match status" value="1"/>
</dbReference>
<feature type="binding site" evidence="6">
    <location>
        <position position="116"/>
    </location>
    <ligand>
        <name>biotin</name>
        <dbReference type="ChEBI" id="CHEBI:57586"/>
    </ligand>
</feature>
<dbReference type="HAMAP" id="MF_00978">
    <property type="entry name" value="Bifunct_BirA"/>
    <property type="match status" value="1"/>
</dbReference>
<dbReference type="EMBL" id="JAUOPG010000003">
    <property type="protein sequence ID" value="MDO6453029.1"/>
    <property type="molecule type" value="Genomic_DNA"/>
</dbReference>
<evidence type="ECO:0000256" key="1">
    <source>
        <dbReference type="ARBA" id="ARBA00022598"/>
    </source>
</evidence>
<dbReference type="PANTHER" id="PTHR12835:SF5">
    <property type="entry name" value="BIOTIN--PROTEIN LIGASE"/>
    <property type="match status" value="1"/>
</dbReference>
<dbReference type="NCBIfam" id="NF008848">
    <property type="entry name" value="PRK11886.1-3"/>
    <property type="match status" value="1"/>
</dbReference>
<dbReference type="Gene3D" id="1.10.10.10">
    <property type="entry name" value="Winged helix-like DNA-binding domain superfamily/Winged helix DNA-binding domain"/>
    <property type="match status" value="1"/>
</dbReference>
<proteinExistence type="inferred from homology"/>
<dbReference type="InterPro" id="IPR030855">
    <property type="entry name" value="Bifunct_BirA"/>
</dbReference>